<dbReference type="Gene3D" id="1.10.443.10">
    <property type="entry name" value="Intergrase catalytic core"/>
    <property type="match status" value="1"/>
</dbReference>
<protein>
    <submittedName>
        <fullName evidence="1">Uncharacterized protein</fullName>
    </submittedName>
</protein>
<dbReference type="GO" id="GO:0003677">
    <property type="term" value="F:DNA binding"/>
    <property type="evidence" value="ECO:0007669"/>
    <property type="project" value="InterPro"/>
</dbReference>
<dbReference type="InterPro" id="IPR013762">
    <property type="entry name" value="Integrase-like_cat_sf"/>
</dbReference>
<dbReference type="AlphaFoldDB" id="A0A6J8DCQ2"/>
<organism evidence="1 2">
    <name type="scientific">Mytilus coruscus</name>
    <name type="common">Sea mussel</name>
    <dbReference type="NCBI Taxonomy" id="42192"/>
    <lineage>
        <taxon>Eukaryota</taxon>
        <taxon>Metazoa</taxon>
        <taxon>Spiralia</taxon>
        <taxon>Lophotrochozoa</taxon>
        <taxon>Mollusca</taxon>
        <taxon>Bivalvia</taxon>
        <taxon>Autobranchia</taxon>
        <taxon>Pteriomorphia</taxon>
        <taxon>Mytilida</taxon>
        <taxon>Mytiloidea</taxon>
        <taxon>Mytilidae</taxon>
        <taxon>Mytilinae</taxon>
        <taxon>Mytilus</taxon>
    </lineage>
</organism>
<dbReference type="GO" id="GO:0015074">
    <property type="term" value="P:DNA integration"/>
    <property type="evidence" value="ECO:0007669"/>
    <property type="project" value="InterPro"/>
</dbReference>
<gene>
    <name evidence="1" type="ORF">MCOR_40006</name>
</gene>
<dbReference type="PANTHER" id="PTHR34605">
    <property type="entry name" value="PHAGE_INTEGRASE DOMAIN-CONTAINING PROTEIN"/>
    <property type="match status" value="1"/>
</dbReference>
<dbReference type="Proteomes" id="UP000507470">
    <property type="component" value="Unassembled WGS sequence"/>
</dbReference>
<dbReference type="EMBL" id="CACVKT020007224">
    <property type="protein sequence ID" value="CAC5406433.1"/>
    <property type="molecule type" value="Genomic_DNA"/>
</dbReference>
<dbReference type="GO" id="GO:0006310">
    <property type="term" value="P:DNA recombination"/>
    <property type="evidence" value="ECO:0007669"/>
    <property type="project" value="InterPro"/>
</dbReference>
<evidence type="ECO:0000313" key="1">
    <source>
        <dbReference type="EMBL" id="CAC5406433.1"/>
    </source>
</evidence>
<accession>A0A6J8DCQ2</accession>
<name>A0A6J8DCQ2_MYTCO</name>
<dbReference type="PANTHER" id="PTHR34605:SF3">
    <property type="entry name" value="P CELL-TYPE AGGLUTINATION PROTEIN MAP4-LIKE-RELATED"/>
    <property type="match status" value="1"/>
</dbReference>
<dbReference type="InterPro" id="IPR052925">
    <property type="entry name" value="Phage_Integrase-like_Recomb"/>
</dbReference>
<evidence type="ECO:0000313" key="2">
    <source>
        <dbReference type="Proteomes" id="UP000507470"/>
    </source>
</evidence>
<sequence>MQVEKNANLHMRVLSVKVEVMALRPVVTLTTRIPVLVIKNKTADKPKVKTSSFEERYYTPYVDILLEAACVTAYFGFLRCGEFTVLHSFDSECNVSIEDIRFLKDKVTFHLKASKTDPFREGVDIHLFASGASVCPVLSLERYMEFRNRKFKDSKTQDAFFVMENRKALTRNYFISSLKRYLPYLDTIQTYIMVTAFALQQVPQQVQKLKITLFRHSDGGVHSVILDI</sequence>
<keyword evidence="2" id="KW-1185">Reference proteome</keyword>
<reference evidence="1 2" key="1">
    <citation type="submission" date="2020-06" db="EMBL/GenBank/DDBJ databases">
        <authorList>
            <person name="Li R."/>
            <person name="Bekaert M."/>
        </authorList>
    </citation>
    <scope>NUCLEOTIDE SEQUENCE [LARGE SCALE GENOMIC DNA]</scope>
    <source>
        <strain evidence="2">wild</strain>
    </source>
</reference>
<dbReference type="OrthoDB" id="10068687at2759"/>
<proteinExistence type="predicted"/>